<dbReference type="NCBIfam" id="TIGR00019">
    <property type="entry name" value="prfA"/>
    <property type="match status" value="1"/>
</dbReference>
<organism evidence="8 9">
    <name type="scientific">Buchnera aphidicola subsp. Melaphis rhois</name>
    <dbReference type="NCBI Taxonomy" id="118103"/>
    <lineage>
        <taxon>Bacteria</taxon>
        <taxon>Pseudomonadati</taxon>
        <taxon>Pseudomonadota</taxon>
        <taxon>Gammaproteobacteria</taxon>
        <taxon>Enterobacterales</taxon>
        <taxon>Erwiniaceae</taxon>
        <taxon>Buchnera</taxon>
    </lineage>
</organism>
<dbReference type="Gene3D" id="6.10.140.1950">
    <property type="match status" value="1"/>
</dbReference>
<sequence length="362" mass="41568">MKSSIIKKLQALHKRYKKIEYMLSDSNIITNQDKFRELSKEYLKLSDINNCFINWKENERNKITVSHLLNDIELRDIAEEELKIVLLNKVKLENQLKALLLPNDPFDQRSCFVEIRAATGGDEAAIFAGDLFKMYMRYSELRHWETETINITHSDQGGLKDVIMQVTGKGACGRLKFESGGHRVQRVPRTDSQGRIHTSTCTVAVMPVVLEKEIEKINPNDLKIDTFRSSGAGGQHVNTTDSAIRITHIPTGHVVECQDERSQHKNKAKALSVLVSRIQAEQYSQRRKKNAIMRRDLVGSGMRSDRNRTYNFSKNRVTDHRIDLVLYSLSDILNGKLDLLIEPIIQEYQANYLSDFSNYTIL</sequence>
<dbReference type="Pfam" id="PF03462">
    <property type="entry name" value="PCRF"/>
    <property type="match status" value="1"/>
</dbReference>
<keyword evidence="3 5" id="KW-0488">Methylation</keyword>
<dbReference type="PROSITE" id="PS00745">
    <property type="entry name" value="RF_PROK_I"/>
    <property type="match status" value="1"/>
</dbReference>
<dbReference type="InterPro" id="IPR045853">
    <property type="entry name" value="Pep_chain_release_fac_I_sf"/>
</dbReference>
<dbReference type="OrthoDB" id="9806673at2"/>
<dbReference type="SUPFAM" id="SSF75620">
    <property type="entry name" value="Release factor"/>
    <property type="match status" value="1"/>
</dbReference>
<dbReference type="PANTHER" id="PTHR43804:SF7">
    <property type="entry name" value="LD18447P"/>
    <property type="match status" value="1"/>
</dbReference>
<dbReference type="NCBIfam" id="NF001859">
    <property type="entry name" value="PRK00591.1"/>
    <property type="match status" value="1"/>
</dbReference>
<dbReference type="GO" id="GO:0005737">
    <property type="term" value="C:cytoplasm"/>
    <property type="evidence" value="ECO:0007669"/>
    <property type="project" value="UniProtKB-SubCell"/>
</dbReference>
<name>A0A4D6YAS0_BUCMH</name>
<dbReference type="EMBL" id="CP033004">
    <property type="protein sequence ID" value="QCI23198.1"/>
    <property type="molecule type" value="Genomic_DNA"/>
</dbReference>
<gene>
    <name evidence="5 8" type="primary">prfA</name>
    <name evidence="8" type="ORF">D9V73_00820</name>
</gene>
<dbReference type="InterPro" id="IPR050057">
    <property type="entry name" value="Prokaryotic/Mito_RF"/>
</dbReference>
<dbReference type="InterPro" id="IPR005139">
    <property type="entry name" value="PCRF"/>
</dbReference>
<dbReference type="Gene3D" id="3.30.160.20">
    <property type="match status" value="1"/>
</dbReference>
<accession>A0A4D6YAS0</accession>
<protein>
    <recommendedName>
        <fullName evidence="5 6">Peptide chain release factor 1</fullName>
        <shortName evidence="5">RF-1</shortName>
    </recommendedName>
</protein>
<evidence type="ECO:0000256" key="3">
    <source>
        <dbReference type="ARBA" id="ARBA00022481"/>
    </source>
</evidence>
<dbReference type="Gene3D" id="3.30.70.1660">
    <property type="match status" value="1"/>
</dbReference>
<dbReference type="AlphaFoldDB" id="A0A4D6YAS0"/>
<comment type="function">
    <text evidence="1 5">Peptide chain release factor 1 directs the termination of translation in response to the peptide chain termination codons UAG and UAA.</text>
</comment>
<dbReference type="HAMAP" id="MF_00093">
    <property type="entry name" value="Rel_fac_1"/>
    <property type="match status" value="1"/>
</dbReference>
<proteinExistence type="inferred from homology"/>
<dbReference type="FunFam" id="3.30.70.1660:FF:000002">
    <property type="entry name" value="Peptide chain release factor 1"/>
    <property type="match status" value="1"/>
</dbReference>
<evidence type="ECO:0000313" key="8">
    <source>
        <dbReference type="EMBL" id="QCI23198.1"/>
    </source>
</evidence>
<comment type="similarity">
    <text evidence="2 5">Belongs to the prokaryotic/mitochondrial release factor family.</text>
</comment>
<keyword evidence="4 5" id="KW-0648">Protein biosynthesis</keyword>
<evidence type="ECO:0000256" key="4">
    <source>
        <dbReference type="ARBA" id="ARBA00022917"/>
    </source>
</evidence>
<evidence type="ECO:0000256" key="2">
    <source>
        <dbReference type="ARBA" id="ARBA00010835"/>
    </source>
</evidence>
<keyword evidence="5" id="KW-0963">Cytoplasm</keyword>
<dbReference type="GO" id="GO:0016149">
    <property type="term" value="F:translation release factor activity, codon specific"/>
    <property type="evidence" value="ECO:0007669"/>
    <property type="project" value="UniProtKB-UniRule"/>
</dbReference>
<evidence type="ECO:0000313" key="9">
    <source>
        <dbReference type="Proteomes" id="UP000298566"/>
    </source>
</evidence>
<dbReference type="Pfam" id="PF00472">
    <property type="entry name" value="RF-1"/>
    <property type="match status" value="1"/>
</dbReference>
<feature type="modified residue" description="N5-methylglutamine" evidence="5">
    <location>
        <position position="235"/>
    </location>
</feature>
<feature type="domain" description="Prokaryotic-type class I peptide chain release factors" evidence="7">
    <location>
        <begin position="228"/>
        <end position="244"/>
    </location>
</feature>
<evidence type="ECO:0000259" key="7">
    <source>
        <dbReference type="PROSITE" id="PS00745"/>
    </source>
</evidence>
<dbReference type="InterPro" id="IPR004373">
    <property type="entry name" value="RF-1"/>
</dbReference>
<evidence type="ECO:0000256" key="5">
    <source>
        <dbReference type="HAMAP-Rule" id="MF_00093"/>
    </source>
</evidence>
<dbReference type="PANTHER" id="PTHR43804">
    <property type="entry name" value="LD18447P"/>
    <property type="match status" value="1"/>
</dbReference>
<dbReference type="RefSeq" id="WP_158336395.1">
    <property type="nucleotide sequence ID" value="NZ_CP033004.1"/>
</dbReference>
<comment type="PTM">
    <text evidence="5">Methylated by PrmC. Methylation increases the termination efficiency of RF1.</text>
</comment>
<dbReference type="FunFam" id="3.30.160.20:FF:000004">
    <property type="entry name" value="Peptide chain release factor 1"/>
    <property type="match status" value="1"/>
</dbReference>
<comment type="subcellular location">
    <subcellularLocation>
        <location evidence="5">Cytoplasm</location>
    </subcellularLocation>
</comment>
<evidence type="ECO:0000256" key="1">
    <source>
        <dbReference type="ARBA" id="ARBA00002986"/>
    </source>
</evidence>
<dbReference type="SMART" id="SM00937">
    <property type="entry name" value="PCRF"/>
    <property type="match status" value="1"/>
</dbReference>
<dbReference type="Proteomes" id="UP000298566">
    <property type="component" value="Chromosome"/>
</dbReference>
<dbReference type="InterPro" id="IPR000352">
    <property type="entry name" value="Pep_chain_release_fac_I"/>
</dbReference>
<reference evidence="8 9" key="1">
    <citation type="submission" date="2018-10" db="EMBL/GenBank/DDBJ databases">
        <title>Comparative functional genomics of the obligate endosymbiont Buchnera aphidicola.</title>
        <authorList>
            <person name="Chong R.A."/>
        </authorList>
    </citation>
    <scope>NUCLEOTIDE SEQUENCE [LARGE SCALE GENOMIC DNA]</scope>
    <source>
        <strain evidence="8 9">Mrh</strain>
    </source>
</reference>
<evidence type="ECO:0000256" key="6">
    <source>
        <dbReference type="NCBIfam" id="TIGR00019"/>
    </source>
</evidence>